<proteinExistence type="inferred from homology"/>
<evidence type="ECO:0000313" key="8">
    <source>
        <dbReference type="EMBL" id="MCK1787005.1"/>
    </source>
</evidence>
<accession>A0ABT0EMP9</accession>
<evidence type="ECO:0000256" key="5">
    <source>
        <dbReference type="ARBA" id="ARBA00023136"/>
    </source>
</evidence>
<evidence type="ECO:0000256" key="4">
    <source>
        <dbReference type="ARBA" id="ARBA00022989"/>
    </source>
</evidence>
<comment type="caution">
    <text evidence="8">The sequence shown here is derived from an EMBL/GenBank/DDBJ whole genome shotgun (WGS) entry which is preliminary data.</text>
</comment>
<keyword evidence="3 7" id="KW-0812">Transmembrane</keyword>
<gene>
    <name evidence="8" type="ORF">L9Z73_22450</name>
</gene>
<evidence type="ECO:0000256" key="3">
    <source>
        <dbReference type="ARBA" id="ARBA00022692"/>
    </source>
</evidence>
<organism evidence="8 9">
    <name type="scientific">Pseudomonas emilianonis</name>
    <dbReference type="NCBI Taxonomy" id="2915812"/>
    <lineage>
        <taxon>Bacteria</taxon>
        <taxon>Pseudomonadati</taxon>
        <taxon>Pseudomonadota</taxon>
        <taxon>Gammaproteobacteria</taxon>
        <taxon>Pseudomonadales</taxon>
        <taxon>Pseudomonadaceae</taxon>
        <taxon>Pseudomonas</taxon>
    </lineage>
</organism>
<evidence type="ECO:0000313" key="9">
    <source>
        <dbReference type="Proteomes" id="UP001317085"/>
    </source>
</evidence>
<reference evidence="8 9" key="1">
    <citation type="submission" date="2022-02" db="EMBL/GenBank/DDBJ databases">
        <title>Comparative genomics of the first Antarctic Pseudomonas spp. capable of biotransforming 2,4,6-Trinitrotoluene.</title>
        <authorList>
            <person name="Cabrera M.A."/>
            <person name="Marquez S.L."/>
            <person name="Perez-Donoso J.M."/>
        </authorList>
    </citation>
    <scope>NUCLEOTIDE SEQUENCE [LARGE SCALE GENOMIC DNA]</scope>
    <source>
        <strain evidence="8 9">TNT11</strain>
    </source>
</reference>
<dbReference type="Proteomes" id="UP001317085">
    <property type="component" value="Unassembled WGS sequence"/>
</dbReference>
<dbReference type="EMBL" id="JAKNRV010000283">
    <property type="protein sequence ID" value="MCK1787005.1"/>
    <property type="molecule type" value="Genomic_DNA"/>
</dbReference>
<protein>
    <submittedName>
        <fullName evidence="8">Cytosine permease</fullName>
    </submittedName>
</protein>
<dbReference type="Pfam" id="PF02133">
    <property type="entry name" value="Transp_cyt_pur"/>
    <property type="match status" value="1"/>
</dbReference>
<comment type="subcellular location">
    <subcellularLocation>
        <location evidence="1">Membrane</location>
        <topology evidence="1">Multi-pass membrane protein</topology>
    </subcellularLocation>
</comment>
<feature type="region of interest" description="Disordered" evidence="6">
    <location>
        <begin position="1"/>
        <end position="21"/>
    </location>
</feature>
<dbReference type="Gene3D" id="1.10.4160.10">
    <property type="entry name" value="Hydantoin permease"/>
    <property type="match status" value="1"/>
</dbReference>
<evidence type="ECO:0000256" key="7">
    <source>
        <dbReference type="SAM" id="Phobius"/>
    </source>
</evidence>
<dbReference type="RefSeq" id="WP_247405628.1">
    <property type="nucleotide sequence ID" value="NZ_JAKNRV010000283.1"/>
</dbReference>
<sequence>MSTPTSGQSAGRLETRGIEPVPEGECNGHPLQLFWVWFAANISILGLPLGATLVAFRGLAIWQAVIVAILG</sequence>
<keyword evidence="9" id="KW-1185">Reference proteome</keyword>
<feature type="transmembrane region" description="Helical" evidence="7">
    <location>
        <begin position="34"/>
        <end position="56"/>
    </location>
</feature>
<keyword evidence="5 7" id="KW-0472">Membrane</keyword>
<evidence type="ECO:0000256" key="6">
    <source>
        <dbReference type="SAM" id="MobiDB-lite"/>
    </source>
</evidence>
<name>A0ABT0EMP9_9PSED</name>
<evidence type="ECO:0000256" key="2">
    <source>
        <dbReference type="ARBA" id="ARBA00008974"/>
    </source>
</evidence>
<feature type="non-terminal residue" evidence="8">
    <location>
        <position position="71"/>
    </location>
</feature>
<dbReference type="InterPro" id="IPR001248">
    <property type="entry name" value="Pur-cyt_permease"/>
</dbReference>
<comment type="similarity">
    <text evidence="2">Belongs to the purine-cytosine permease (2.A.39) family.</text>
</comment>
<evidence type="ECO:0000256" key="1">
    <source>
        <dbReference type="ARBA" id="ARBA00004141"/>
    </source>
</evidence>
<keyword evidence="4 7" id="KW-1133">Transmembrane helix</keyword>